<dbReference type="EMBL" id="LCQQ01000001">
    <property type="protein sequence ID" value="KKW21687.1"/>
    <property type="molecule type" value="Genomic_DNA"/>
</dbReference>
<feature type="binding site" evidence="4">
    <location>
        <position position="66"/>
    </location>
    <ligand>
        <name>tRNA</name>
        <dbReference type="ChEBI" id="CHEBI:17843"/>
    </ligand>
</feature>
<evidence type="ECO:0000313" key="5">
    <source>
        <dbReference type="EMBL" id="KKW21687.1"/>
    </source>
</evidence>
<feature type="active site" description="Proton acceptor" evidence="4">
    <location>
        <position position="19"/>
    </location>
</feature>
<sequence>MTIIAGLGNPGQEYEHTRHNSGREIAQAIRKAWNFPDFRFEKKWNAEISEGKVGKKKAAILLPNTFMNKSGSAVSLVLRFYKVKPKDLFVIHDDADIPAGSTKLSFNKHSAGHKGVESVMRALKTREFWRFRIGIGGKRDIPAEKVVLRKWTPDEKRAVAKIIKRTIEAASTAISENPERAMNSYNS</sequence>
<dbReference type="CDD" id="cd00462">
    <property type="entry name" value="PTH"/>
    <property type="match status" value="1"/>
</dbReference>
<dbReference type="NCBIfam" id="TIGR00447">
    <property type="entry name" value="pth"/>
    <property type="match status" value="1"/>
</dbReference>
<gene>
    <name evidence="4" type="primary">pth</name>
    <name evidence="5" type="ORF">UY61_C0001G0002</name>
</gene>
<comment type="function">
    <text evidence="4">Catalyzes the release of premature peptidyl moieties from peptidyl-tRNA molecules trapped in stalled 50S ribosomal subunits, and thus maintains levels of free tRNAs and 50S ribosomes.</text>
</comment>
<evidence type="ECO:0000256" key="3">
    <source>
        <dbReference type="ARBA" id="ARBA00022884"/>
    </source>
</evidence>
<comment type="catalytic activity">
    <reaction evidence="4">
        <text>an N-acyl-L-alpha-aminoacyl-tRNA + H2O = an N-acyl-L-amino acid + a tRNA + H(+)</text>
        <dbReference type="Rhea" id="RHEA:54448"/>
        <dbReference type="Rhea" id="RHEA-COMP:10123"/>
        <dbReference type="Rhea" id="RHEA-COMP:13883"/>
        <dbReference type="ChEBI" id="CHEBI:15377"/>
        <dbReference type="ChEBI" id="CHEBI:15378"/>
        <dbReference type="ChEBI" id="CHEBI:59874"/>
        <dbReference type="ChEBI" id="CHEBI:78442"/>
        <dbReference type="ChEBI" id="CHEBI:138191"/>
        <dbReference type="EC" id="3.1.1.29"/>
    </reaction>
</comment>
<dbReference type="InterPro" id="IPR036416">
    <property type="entry name" value="Pept_tRNA_hydro_sf"/>
</dbReference>
<dbReference type="GO" id="GO:0004045">
    <property type="term" value="F:peptidyl-tRNA hydrolase activity"/>
    <property type="evidence" value="ECO:0007669"/>
    <property type="project" value="UniProtKB-UniRule"/>
</dbReference>
<evidence type="ECO:0000256" key="1">
    <source>
        <dbReference type="ARBA" id="ARBA00022555"/>
    </source>
</evidence>
<dbReference type="PANTHER" id="PTHR17224">
    <property type="entry name" value="PEPTIDYL-TRNA HYDROLASE"/>
    <property type="match status" value="1"/>
</dbReference>
<evidence type="ECO:0000313" key="6">
    <source>
        <dbReference type="Proteomes" id="UP000034201"/>
    </source>
</evidence>
<feature type="site" description="Stabilizes the basic form of H active site to accept a proton" evidence="4">
    <location>
        <position position="93"/>
    </location>
</feature>
<comment type="similarity">
    <text evidence="4">Belongs to the PTH family.</text>
</comment>
<organism evidence="5 6">
    <name type="scientific">Candidatus Adlerbacteria bacterium GW2011_GWC1_50_9</name>
    <dbReference type="NCBI Taxonomy" id="1618608"/>
    <lineage>
        <taxon>Bacteria</taxon>
        <taxon>Candidatus Adleribacteriota</taxon>
    </lineage>
</organism>
<evidence type="ECO:0000256" key="4">
    <source>
        <dbReference type="HAMAP-Rule" id="MF_00083"/>
    </source>
</evidence>
<dbReference type="GO" id="GO:0000049">
    <property type="term" value="F:tRNA binding"/>
    <property type="evidence" value="ECO:0007669"/>
    <property type="project" value="UniProtKB-UniRule"/>
</dbReference>
<dbReference type="EC" id="3.1.1.29" evidence="4"/>
<dbReference type="GO" id="GO:0006515">
    <property type="term" value="P:protein quality control for misfolded or incompletely synthesized proteins"/>
    <property type="evidence" value="ECO:0007669"/>
    <property type="project" value="UniProtKB-UniRule"/>
</dbReference>
<dbReference type="SUPFAM" id="SSF53178">
    <property type="entry name" value="Peptidyl-tRNA hydrolase-like"/>
    <property type="match status" value="1"/>
</dbReference>
<keyword evidence="1 4" id="KW-0820">tRNA-binding</keyword>
<dbReference type="InterPro" id="IPR001328">
    <property type="entry name" value="Pept_tRNA_hydro"/>
</dbReference>
<reference evidence="5 6" key="1">
    <citation type="journal article" date="2015" name="Nature">
        <title>rRNA introns, odd ribosomes, and small enigmatic genomes across a large radiation of phyla.</title>
        <authorList>
            <person name="Brown C.T."/>
            <person name="Hug L.A."/>
            <person name="Thomas B.C."/>
            <person name="Sharon I."/>
            <person name="Castelle C.J."/>
            <person name="Singh A."/>
            <person name="Wilkins M.J."/>
            <person name="Williams K.H."/>
            <person name="Banfield J.F."/>
        </authorList>
    </citation>
    <scope>NUCLEOTIDE SEQUENCE [LARGE SCALE GENOMIC DNA]</scope>
</reference>
<dbReference type="PANTHER" id="PTHR17224:SF1">
    <property type="entry name" value="PEPTIDYL-TRNA HYDROLASE"/>
    <property type="match status" value="1"/>
</dbReference>
<dbReference type="PATRIC" id="fig|1618608.3.peg.2"/>
<dbReference type="Gene3D" id="3.40.50.1470">
    <property type="entry name" value="Peptidyl-tRNA hydrolase"/>
    <property type="match status" value="1"/>
</dbReference>
<dbReference type="GO" id="GO:0072344">
    <property type="term" value="P:rescue of stalled ribosome"/>
    <property type="evidence" value="ECO:0007669"/>
    <property type="project" value="UniProtKB-UniRule"/>
</dbReference>
<dbReference type="HAMAP" id="MF_00083">
    <property type="entry name" value="Pept_tRNA_hydro_bact"/>
    <property type="match status" value="1"/>
</dbReference>
<name>A0A0G1Z2U2_9BACT</name>
<comment type="caution">
    <text evidence="5">The sequence shown here is derived from an EMBL/GenBank/DDBJ whole genome shotgun (WGS) entry which is preliminary data.</text>
</comment>
<keyword evidence="4" id="KW-0963">Cytoplasm</keyword>
<feature type="site" description="Discriminates between blocked and unblocked aminoacyl-tRNA" evidence="4">
    <location>
        <position position="9"/>
    </location>
</feature>
<comment type="function">
    <text evidence="4">Hydrolyzes ribosome-free peptidyl-tRNAs (with 1 or more amino acids incorporated), which drop off the ribosome during protein synthesis, or as a result of ribosome stalling.</text>
</comment>
<dbReference type="GO" id="GO:0005737">
    <property type="term" value="C:cytoplasm"/>
    <property type="evidence" value="ECO:0007669"/>
    <property type="project" value="UniProtKB-SubCell"/>
</dbReference>
<keyword evidence="2 4" id="KW-0378">Hydrolase</keyword>
<comment type="caution">
    <text evidence="4">Lacks conserved residue(s) required for the propagation of feature annotation.</text>
</comment>
<proteinExistence type="inferred from homology"/>
<protein>
    <recommendedName>
        <fullName evidence="4">Peptidyl-tRNA hydrolase</fullName>
        <shortName evidence="4">Pth</shortName>
        <ecNumber evidence="4">3.1.1.29</ecNumber>
    </recommendedName>
</protein>
<dbReference type="AlphaFoldDB" id="A0A0G1Z2U2"/>
<accession>A0A0G1Z2U2</accession>
<comment type="subcellular location">
    <subcellularLocation>
        <location evidence="4">Cytoplasm</location>
    </subcellularLocation>
</comment>
<feature type="binding site" evidence="4">
    <location>
        <position position="68"/>
    </location>
    <ligand>
        <name>tRNA</name>
        <dbReference type="ChEBI" id="CHEBI:17843"/>
    </ligand>
</feature>
<evidence type="ECO:0000256" key="2">
    <source>
        <dbReference type="ARBA" id="ARBA00022801"/>
    </source>
</evidence>
<dbReference type="Proteomes" id="UP000034201">
    <property type="component" value="Unassembled WGS sequence"/>
</dbReference>
<comment type="subunit">
    <text evidence="4">Monomer.</text>
</comment>
<dbReference type="Pfam" id="PF01195">
    <property type="entry name" value="Pept_tRNA_hydro"/>
    <property type="match status" value="1"/>
</dbReference>
<feature type="binding site" evidence="4">
    <location>
        <position position="14"/>
    </location>
    <ligand>
        <name>tRNA</name>
        <dbReference type="ChEBI" id="CHEBI:17843"/>
    </ligand>
</feature>
<keyword evidence="3 4" id="KW-0694">RNA-binding</keyword>